<dbReference type="InterPro" id="IPR006037">
    <property type="entry name" value="RCK_C"/>
</dbReference>
<dbReference type="Pfam" id="PF25991">
    <property type="entry name" value="KhtT_N"/>
    <property type="match status" value="1"/>
</dbReference>
<dbReference type="EMBL" id="VJZE01000084">
    <property type="protein sequence ID" value="MPY41175.1"/>
    <property type="molecule type" value="Genomic_DNA"/>
</dbReference>
<dbReference type="InterPro" id="IPR058776">
    <property type="entry name" value="KhtT-like_N"/>
</dbReference>
<proteinExistence type="predicted"/>
<gene>
    <name evidence="2" type="ORF">FNH04_15030</name>
</gene>
<evidence type="ECO:0000313" key="2">
    <source>
        <dbReference type="EMBL" id="MPY41175.1"/>
    </source>
</evidence>
<dbReference type="PROSITE" id="PS51202">
    <property type="entry name" value="RCK_C"/>
    <property type="match status" value="1"/>
</dbReference>
<dbReference type="RefSeq" id="WP_322723084.1">
    <property type="nucleotide sequence ID" value="NZ_BAABEQ010000026.1"/>
</dbReference>
<protein>
    <submittedName>
        <fullName evidence="2">Cation:proton antiporter regulatory subunit</fullName>
    </submittedName>
</protein>
<reference evidence="2 3" key="1">
    <citation type="submission" date="2019-07" db="EMBL/GenBank/DDBJ databases">
        <title>New species of Amycolatopsis and Streptomyces.</title>
        <authorList>
            <person name="Duangmal K."/>
            <person name="Teo W.F.A."/>
            <person name="Lipun K."/>
        </authorList>
    </citation>
    <scope>NUCLEOTIDE SEQUENCE [LARGE SCALE GENOMIC DNA]</scope>
    <source>
        <strain evidence="2 3">TISTR 2346</strain>
    </source>
</reference>
<dbReference type="GO" id="GO:0006813">
    <property type="term" value="P:potassium ion transport"/>
    <property type="evidence" value="ECO:0007669"/>
    <property type="project" value="InterPro"/>
</dbReference>
<dbReference type="AlphaFoldDB" id="A0A5N8W4W2"/>
<dbReference type="GO" id="GO:0008324">
    <property type="term" value="F:monoatomic cation transmembrane transporter activity"/>
    <property type="evidence" value="ECO:0007669"/>
    <property type="project" value="InterPro"/>
</dbReference>
<comment type="caution">
    <text evidence="2">The sequence shown here is derived from an EMBL/GenBank/DDBJ whole genome shotgun (WGS) entry which is preliminary data.</text>
</comment>
<dbReference type="InterPro" id="IPR050144">
    <property type="entry name" value="AAE_transporter"/>
</dbReference>
<dbReference type="PIRSF" id="PIRSF005028">
    <property type="entry name" value="KhtT"/>
    <property type="match status" value="1"/>
</dbReference>
<dbReference type="InterPro" id="IPR036721">
    <property type="entry name" value="RCK_C_sf"/>
</dbReference>
<dbReference type="Pfam" id="PF02080">
    <property type="entry name" value="TrkA_C"/>
    <property type="match status" value="1"/>
</dbReference>
<dbReference type="PANTHER" id="PTHR30445:SF8">
    <property type="entry name" value="K(+)_H(+) ANTIPORTER SUBUNIT KHTT"/>
    <property type="match status" value="1"/>
</dbReference>
<organism evidence="2 3">
    <name type="scientific">Streptomyces phyllanthi</name>
    <dbReference type="NCBI Taxonomy" id="1803180"/>
    <lineage>
        <taxon>Bacteria</taxon>
        <taxon>Bacillati</taxon>
        <taxon>Actinomycetota</taxon>
        <taxon>Actinomycetes</taxon>
        <taxon>Kitasatosporales</taxon>
        <taxon>Streptomycetaceae</taxon>
        <taxon>Streptomyces</taxon>
    </lineage>
</organism>
<sequence>MPAPRLRTIPLPGIGVQYQLTTRRHDTLSVIAHRDGHRTLNVHHDDDPDSCGLSMKLTAAEAMALTDALLPGHNSPNLLHTSDFGLLAERVTITGTSYWNGRTLGETKMRTETGASIVAVMRRAHALPSPGPEFRLRSGDTVIVIGTREGVDGAHAILERT</sequence>
<evidence type="ECO:0000313" key="3">
    <source>
        <dbReference type="Proteomes" id="UP000326979"/>
    </source>
</evidence>
<name>A0A5N8W4W2_9ACTN</name>
<accession>A0A5N8W4W2</accession>
<dbReference type="Gene3D" id="3.30.70.1450">
    <property type="entry name" value="Regulator of K+ conductance, C-terminal domain"/>
    <property type="match status" value="1"/>
</dbReference>
<feature type="domain" description="RCK C-terminal" evidence="1">
    <location>
        <begin position="76"/>
        <end position="160"/>
    </location>
</feature>
<dbReference type="SUPFAM" id="SSF116726">
    <property type="entry name" value="TrkA C-terminal domain-like"/>
    <property type="match status" value="1"/>
</dbReference>
<dbReference type="PANTHER" id="PTHR30445">
    <property type="entry name" value="K(+)_H(+) ANTIPORTER SUBUNIT KHTT"/>
    <property type="match status" value="1"/>
</dbReference>
<evidence type="ECO:0000259" key="1">
    <source>
        <dbReference type="PROSITE" id="PS51202"/>
    </source>
</evidence>
<dbReference type="InterPro" id="IPR026278">
    <property type="entry name" value="KhtT"/>
</dbReference>
<keyword evidence="3" id="KW-1185">Reference proteome</keyword>
<dbReference type="Proteomes" id="UP000326979">
    <property type="component" value="Unassembled WGS sequence"/>
</dbReference>